<evidence type="ECO:0000313" key="6">
    <source>
        <dbReference type="Proteomes" id="UP001500843"/>
    </source>
</evidence>
<proteinExistence type="predicted"/>
<reference evidence="6" key="1">
    <citation type="journal article" date="2019" name="Int. J. Syst. Evol. Microbiol.">
        <title>The Global Catalogue of Microorganisms (GCM) 10K type strain sequencing project: providing services to taxonomists for standard genome sequencing and annotation.</title>
        <authorList>
            <consortium name="The Broad Institute Genomics Platform"/>
            <consortium name="The Broad Institute Genome Sequencing Center for Infectious Disease"/>
            <person name="Wu L."/>
            <person name="Ma J."/>
        </authorList>
    </citation>
    <scope>NUCLEOTIDE SEQUENCE [LARGE SCALE GENOMIC DNA]</scope>
    <source>
        <strain evidence="6">JCM 17975</strain>
    </source>
</reference>
<dbReference type="GO" id="GO:0005524">
    <property type="term" value="F:ATP binding"/>
    <property type="evidence" value="ECO:0007669"/>
    <property type="project" value="UniProtKB-KW"/>
</dbReference>
<evidence type="ECO:0000256" key="3">
    <source>
        <dbReference type="ARBA" id="ARBA00022840"/>
    </source>
</evidence>
<accession>A0ABP8X186</accession>
<evidence type="ECO:0000256" key="1">
    <source>
        <dbReference type="ARBA" id="ARBA00022448"/>
    </source>
</evidence>
<dbReference type="InterPro" id="IPR050153">
    <property type="entry name" value="Metal_Ion_Import_ABC"/>
</dbReference>
<dbReference type="InterPro" id="IPR027417">
    <property type="entry name" value="P-loop_NTPase"/>
</dbReference>
<dbReference type="Gene3D" id="3.40.50.300">
    <property type="entry name" value="P-loop containing nucleotide triphosphate hydrolases"/>
    <property type="match status" value="1"/>
</dbReference>
<keyword evidence="2" id="KW-0547">Nucleotide-binding</keyword>
<keyword evidence="6" id="KW-1185">Reference proteome</keyword>
<name>A0ABP8X186_9MICO</name>
<comment type="caution">
    <text evidence="5">The sequence shown here is derived from an EMBL/GenBank/DDBJ whole genome shotgun (WGS) entry which is preliminary data.</text>
</comment>
<feature type="domain" description="ABC transporter" evidence="4">
    <location>
        <begin position="21"/>
        <end position="261"/>
    </location>
</feature>
<dbReference type="Proteomes" id="UP001500843">
    <property type="component" value="Unassembled WGS sequence"/>
</dbReference>
<dbReference type="InterPro" id="IPR017871">
    <property type="entry name" value="ABC_transporter-like_CS"/>
</dbReference>
<dbReference type="EMBL" id="BAABHM010000009">
    <property type="protein sequence ID" value="GAA4697214.1"/>
    <property type="molecule type" value="Genomic_DNA"/>
</dbReference>
<dbReference type="PANTHER" id="PTHR42734">
    <property type="entry name" value="METAL TRANSPORT SYSTEM ATP-BINDING PROTEIN TM_0124-RELATED"/>
    <property type="match status" value="1"/>
</dbReference>
<dbReference type="PROSITE" id="PS00211">
    <property type="entry name" value="ABC_TRANSPORTER_1"/>
    <property type="match status" value="1"/>
</dbReference>
<protein>
    <submittedName>
        <fullName evidence="5">Anchored repeat-type ABC transporter ATP-binding subunit</fullName>
    </submittedName>
</protein>
<evidence type="ECO:0000259" key="4">
    <source>
        <dbReference type="PROSITE" id="PS50893"/>
    </source>
</evidence>
<dbReference type="InterPro" id="IPR003439">
    <property type="entry name" value="ABC_transporter-like_ATP-bd"/>
</dbReference>
<organism evidence="5 6">
    <name type="scientific">Promicromonospora umidemergens</name>
    <dbReference type="NCBI Taxonomy" id="629679"/>
    <lineage>
        <taxon>Bacteria</taxon>
        <taxon>Bacillati</taxon>
        <taxon>Actinomycetota</taxon>
        <taxon>Actinomycetes</taxon>
        <taxon>Micrococcales</taxon>
        <taxon>Promicromonosporaceae</taxon>
        <taxon>Promicromonospora</taxon>
    </lineage>
</organism>
<keyword evidence="3 5" id="KW-0067">ATP-binding</keyword>
<evidence type="ECO:0000313" key="5">
    <source>
        <dbReference type="EMBL" id="GAA4697214.1"/>
    </source>
</evidence>
<dbReference type="SMART" id="SM00382">
    <property type="entry name" value="AAA"/>
    <property type="match status" value="1"/>
</dbReference>
<evidence type="ECO:0000256" key="2">
    <source>
        <dbReference type="ARBA" id="ARBA00022741"/>
    </source>
</evidence>
<dbReference type="InterPro" id="IPR022508">
    <property type="entry name" value="ABC_trspt_anch-rpt_ATP-bd"/>
</dbReference>
<keyword evidence="1" id="KW-0813">Transport</keyword>
<dbReference type="NCBIfam" id="TIGR03771">
    <property type="entry name" value="anch_rpt_ABC"/>
    <property type="match status" value="1"/>
</dbReference>
<dbReference type="RefSeq" id="WP_253874370.1">
    <property type="nucleotide sequence ID" value="NZ_BAABHM010000009.1"/>
</dbReference>
<dbReference type="Pfam" id="PF00005">
    <property type="entry name" value="ABC_tran"/>
    <property type="match status" value="1"/>
</dbReference>
<dbReference type="InterPro" id="IPR003593">
    <property type="entry name" value="AAA+_ATPase"/>
</dbReference>
<sequence length="287" mass="30431">MTATVAVDASAAARPGPAPVLQVRDLAVALGGRPVLDDVRLEVAEGELLGLVGPNGAGKTTLLRAVLGLVPSSGRITIEGQDARSGRARTRSARATRSIGYVPQRHEFAWDFPVTVEEAVLTGRVARIGWLRGARTEDYRAVRRALDRVEMTHLRARPVGELSGGQRQRVLVARALALDPRILLLDEPFTGLDVPTQEHLTELFRELADEERAVIMTNHDLVGAVHACDRLCLLNRTVVASGTPAELAGPEPWMTAFGVSAGSPLLTAIAQVAKARTTGSPDGGGSA</sequence>
<dbReference type="PROSITE" id="PS50893">
    <property type="entry name" value="ABC_TRANSPORTER_2"/>
    <property type="match status" value="1"/>
</dbReference>
<gene>
    <name evidence="5" type="ORF">GCM10023198_16700</name>
</gene>
<dbReference type="CDD" id="cd03235">
    <property type="entry name" value="ABC_Metallic_Cations"/>
    <property type="match status" value="1"/>
</dbReference>
<dbReference type="SUPFAM" id="SSF52540">
    <property type="entry name" value="P-loop containing nucleoside triphosphate hydrolases"/>
    <property type="match status" value="1"/>
</dbReference>